<dbReference type="InterPro" id="IPR022029">
    <property type="entry name" value="YoaR-like_PG-bd"/>
</dbReference>
<dbReference type="SUPFAM" id="SSF50475">
    <property type="entry name" value="FMN-binding split barrel"/>
    <property type="match status" value="1"/>
</dbReference>
<keyword evidence="2" id="KW-0812">Transmembrane</keyword>
<protein>
    <submittedName>
        <fullName evidence="4">Vanomycin resistance protein VanB</fullName>
    </submittedName>
</protein>
<dbReference type="PANTHER" id="PTHR35788:SF1">
    <property type="entry name" value="EXPORTED PROTEIN"/>
    <property type="match status" value="1"/>
</dbReference>
<keyword evidence="5" id="KW-1185">Reference proteome</keyword>
<proteinExistence type="predicted"/>
<gene>
    <name evidence="4" type="ORF">GCM10025883_08830</name>
</gene>
<keyword evidence="2" id="KW-0472">Membrane</keyword>
<keyword evidence="2" id="KW-1133">Transmembrane helix</keyword>
<evidence type="ECO:0000256" key="2">
    <source>
        <dbReference type="SAM" id="Phobius"/>
    </source>
</evidence>
<dbReference type="PANTHER" id="PTHR35788">
    <property type="entry name" value="EXPORTED PROTEIN-RELATED"/>
    <property type="match status" value="1"/>
</dbReference>
<dbReference type="InterPro" id="IPR052913">
    <property type="entry name" value="Glycopeptide_resist_protein"/>
</dbReference>
<dbReference type="Proteomes" id="UP001157126">
    <property type="component" value="Unassembled WGS sequence"/>
</dbReference>
<dbReference type="Pfam" id="PF04294">
    <property type="entry name" value="VanW"/>
    <property type="match status" value="1"/>
</dbReference>
<dbReference type="InterPro" id="IPR007391">
    <property type="entry name" value="Vancomycin_resist_VanW"/>
</dbReference>
<dbReference type="Pfam" id="PF12229">
    <property type="entry name" value="PG_binding_4"/>
    <property type="match status" value="2"/>
</dbReference>
<comment type="caution">
    <text evidence="4">The sequence shown here is derived from an EMBL/GenBank/DDBJ whole genome shotgun (WGS) entry which is preliminary data.</text>
</comment>
<feature type="transmembrane region" description="Helical" evidence="2">
    <location>
        <begin position="193"/>
        <end position="214"/>
    </location>
</feature>
<accession>A0ABQ6IQ73</accession>
<feature type="compositionally biased region" description="Basic and acidic residues" evidence="1">
    <location>
        <begin position="713"/>
        <end position="724"/>
    </location>
</feature>
<dbReference type="InterPro" id="IPR002563">
    <property type="entry name" value="Flavin_Rdtase-like_dom"/>
</dbReference>
<name>A0ABQ6IQ73_9MICO</name>
<evidence type="ECO:0000313" key="4">
    <source>
        <dbReference type="EMBL" id="GMA38838.1"/>
    </source>
</evidence>
<evidence type="ECO:0000259" key="3">
    <source>
        <dbReference type="SMART" id="SM00903"/>
    </source>
</evidence>
<dbReference type="InterPro" id="IPR012349">
    <property type="entry name" value="Split_barrel_FMN-bd"/>
</dbReference>
<feature type="region of interest" description="Disordered" evidence="1">
    <location>
        <begin position="708"/>
        <end position="741"/>
    </location>
</feature>
<evidence type="ECO:0000256" key="1">
    <source>
        <dbReference type="SAM" id="MobiDB-lite"/>
    </source>
</evidence>
<dbReference type="EMBL" id="BSUO01000001">
    <property type="protein sequence ID" value="GMA38838.1"/>
    <property type="molecule type" value="Genomic_DNA"/>
</dbReference>
<dbReference type="Pfam" id="PF01613">
    <property type="entry name" value="Flavin_Reduct"/>
    <property type="match status" value="1"/>
</dbReference>
<organism evidence="4 5">
    <name type="scientific">Mobilicoccus caccae</name>
    <dbReference type="NCBI Taxonomy" id="1859295"/>
    <lineage>
        <taxon>Bacteria</taxon>
        <taxon>Bacillati</taxon>
        <taxon>Actinomycetota</taxon>
        <taxon>Actinomycetes</taxon>
        <taxon>Micrococcales</taxon>
        <taxon>Dermatophilaceae</taxon>
        <taxon>Mobilicoccus</taxon>
    </lineage>
</organism>
<sequence>MTPANSAPDGDDLRAVMTEFATGVAVATTRHDGVDHAVTVNSLTSVSLDPPMVLLCLGTTSRFALAVQAAGVWGVAILRAEDGETARRLAVRGPRPGPVLEGIPHHRGSTGVPLPDGSLARLECATRQIHEAGDHLIVVGEVVSTSTGPASRANGDASAIIDSVGPLVNWRGASEPSGETREAGAMGGRASGVLMLMASLTVLLALYVGIALFVGRQLPARAEVAGVNVGGLGTQEAEQRLARRVEELETTPVTLVMDGTRKTLVPSESGLHVDVSRTLQGATGFSLDPREVWNRLAGGGEYPLVGRVETGRLSDIVREVATDVDRPLVEGAISFQGAQVDVVRSAAGRTVDVAGTVSGIEDRWPQQREFEAVIDTQAPAVSPQEMDRLVEEVADRAVAAPLVLLAGDRRISVPVAEFAPALRMNPAGSTLTLALDEEAFAPVVDKALARVLTEPVDAGLRVVGDRVEVTPAREGLRVRMDLTAENAASVLTRTERREAAVAISRAQPRLTTETVQAWKVGRRVATVEIGGLPPAAAANARRALEALDGTVVPPGTRFSLADHLGPRTEAAGYVAAPTGGEPAHALAGGVDHVASALYEAAFRGGLTIEGRVSPAVHLARTTDGLDAALTGADLALTTTAGQAVLVSTTSTPRGGSIALWAARPSGVAVEIGERRDVVPPGPAVTEASPDCVADPGEAGFRVTVTRTVPQEGGEDRRESHEVGYRPRQPHTCLPQVGAPTG</sequence>
<feature type="region of interest" description="Disordered" evidence="1">
    <location>
        <begin position="91"/>
        <end position="114"/>
    </location>
</feature>
<dbReference type="SMART" id="SM00903">
    <property type="entry name" value="Flavin_Reduct"/>
    <property type="match status" value="1"/>
</dbReference>
<evidence type="ECO:0000313" key="5">
    <source>
        <dbReference type="Proteomes" id="UP001157126"/>
    </source>
</evidence>
<dbReference type="Gene3D" id="2.30.110.10">
    <property type="entry name" value="Electron Transport, Fmn-binding Protein, Chain A"/>
    <property type="match status" value="1"/>
</dbReference>
<dbReference type="RefSeq" id="WP_284302871.1">
    <property type="nucleotide sequence ID" value="NZ_BSUO01000001.1"/>
</dbReference>
<reference evidence="5" key="1">
    <citation type="journal article" date="2019" name="Int. J. Syst. Evol. Microbiol.">
        <title>The Global Catalogue of Microorganisms (GCM) 10K type strain sequencing project: providing services to taxonomists for standard genome sequencing and annotation.</title>
        <authorList>
            <consortium name="The Broad Institute Genomics Platform"/>
            <consortium name="The Broad Institute Genome Sequencing Center for Infectious Disease"/>
            <person name="Wu L."/>
            <person name="Ma J."/>
        </authorList>
    </citation>
    <scope>NUCLEOTIDE SEQUENCE [LARGE SCALE GENOMIC DNA]</scope>
    <source>
        <strain evidence="5">NBRC 113072</strain>
    </source>
</reference>
<feature type="domain" description="Flavin reductase like" evidence="3">
    <location>
        <begin position="17"/>
        <end position="156"/>
    </location>
</feature>